<evidence type="ECO:0000256" key="3">
    <source>
        <dbReference type="ARBA" id="ARBA00023015"/>
    </source>
</evidence>
<keyword evidence="5" id="KW-0539">Nucleus</keyword>
<feature type="domain" description="Velvet" evidence="7">
    <location>
        <begin position="47"/>
        <end position="288"/>
    </location>
</feature>
<keyword evidence="3" id="KW-0805">Transcription regulation</keyword>
<dbReference type="AlphaFoldDB" id="Q96TW5"/>
<dbReference type="PROSITE" id="PS51821">
    <property type="entry name" value="VELVET"/>
    <property type="match status" value="1"/>
</dbReference>
<dbReference type="GO" id="GO:0005634">
    <property type="term" value="C:nucleus"/>
    <property type="evidence" value="ECO:0007669"/>
    <property type="project" value="UniProtKB-SubCell"/>
</dbReference>
<dbReference type="Pfam" id="PF11754">
    <property type="entry name" value="Velvet"/>
    <property type="match status" value="1"/>
</dbReference>
<dbReference type="PANTHER" id="PTHR33572:SF18">
    <property type="entry name" value="SPORE DEVELOPMENT REGULATOR VOSA"/>
    <property type="match status" value="1"/>
</dbReference>
<dbReference type="InterPro" id="IPR021740">
    <property type="entry name" value="Velvet"/>
</dbReference>
<protein>
    <recommendedName>
        <fullName evidence="7">Velvet domain-containing protein</fullName>
    </recommendedName>
</protein>
<name>Q96TW5_WICAO</name>
<reference evidence="8" key="1">
    <citation type="journal article" date="2001" name="Yeast">
        <title>The sequence of a 15 769 bp segment of Pichia anomala identifies the SEC61 and FBP1 genes and five new open reading frames.</title>
        <authorList>
            <person name="Ruiz T."/>
            <person name="Sanchez M."/>
            <person name="de la Rosa J.M."/>
            <person name="Rodriguez L."/>
            <person name="Dominguez A."/>
        </authorList>
    </citation>
    <scope>NUCLEOTIDE SEQUENCE</scope>
    <source>
        <strain evidence="8">CBS1982</strain>
    </source>
</reference>
<evidence type="ECO:0000256" key="1">
    <source>
        <dbReference type="ARBA" id="ARBA00004123"/>
    </source>
</evidence>
<dbReference type="InterPro" id="IPR038491">
    <property type="entry name" value="Velvet_dom_sf"/>
</dbReference>
<evidence type="ECO:0000256" key="2">
    <source>
        <dbReference type="ARBA" id="ARBA00022969"/>
    </source>
</evidence>
<comment type="subcellular location">
    <subcellularLocation>
        <location evidence="1">Nucleus</location>
    </subcellularLocation>
</comment>
<dbReference type="GO" id="GO:0030435">
    <property type="term" value="P:sporulation resulting in formation of a cellular spore"/>
    <property type="evidence" value="ECO:0007669"/>
    <property type="project" value="UniProtKB-KW"/>
</dbReference>
<feature type="compositionally biased region" description="Low complexity" evidence="6">
    <location>
        <begin position="313"/>
        <end position="340"/>
    </location>
</feature>
<keyword evidence="4" id="KW-0804">Transcription</keyword>
<sequence length="528" mass="59351">MPIGSTQKSSIDFLLSGPPTDQEKVSIEPKTILKTSSSSKRRQIVRPKNPKFSLKILQQPTHAKVSPRPPSRVFPPFSEHRPIHPPPVLQLRVDDFKFKDDSSFLNDDYLNHLFNENDPRSSERIDELKIIKEMRQCKIPSWSHYSTFFVTARLQTVKGTNEKMLFNNKSEKSVDDLLIGTKVCSGMPISLRTSSPSNSYLKKSLPTEKPKASNYAITFVFSDLSVRKIGTFNLKFDLFEVFQGKIYWRSEILSDEFTVYTPKKFPGSFPSTSLTSFLYKHGARIRQRKRSTPSVRKFEDGPEDQNDDYTDHSNQSNQGQSNSSSSPSLTKSASSTSLSKLPHRKLPKIQENSYSPYTHPLYSSSSQPSSSSNSLPMSDSSSTFTKLPSVEHFHETAFNFTNRGVMNPQQPQQQHVHGFPTMVFNTTPRPVTTTVSAPLPASSLPIPSSSTYPTTATWYLCTAYPSHWTTLSSWIPYGSTLASTRCSLSTSPTPSATTTSTTAGSRTRSRASWFSRVLLWEIIFSIDE</sequence>
<feature type="region of interest" description="Disordered" evidence="6">
    <location>
        <begin position="285"/>
        <end position="384"/>
    </location>
</feature>
<keyword evidence="2" id="KW-0749">Sporulation</keyword>
<evidence type="ECO:0000256" key="6">
    <source>
        <dbReference type="SAM" id="MobiDB-lite"/>
    </source>
</evidence>
<feature type="compositionally biased region" description="Low complexity" evidence="6">
    <location>
        <begin position="363"/>
        <end position="382"/>
    </location>
</feature>
<feature type="region of interest" description="Disordered" evidence="6">
    <location>
        <begin position="1"/>
        <end position="24"/>
    </location>
</feature>
<dbReference type="PANTHER" id="PTHR33572">
    <property type="entry name" value="SPORE DEVELOPMENT REGULATOR VOSA"/>
    <property type="match status" value="1"/>
</dbReference>
<accession>Q96TW5</accession>
<evidence type="ECO:0000259" key="7">
    <source>
        <dbReference type="PROSITE" id="PS51821"/>
    </source>
</evidence>
<dbReference type="EMBL" id="AJ306295">
    <property type="protein sequence ID" value="CAC69144.1"/>
    <property type="molecule type" value="Genomic_DNA"/>
</dbReference>
<evidence type="ECO:0000313" key="8">
    <source>
        <dbReference type="EMBL" id="CAC69144.1"/>
    </source>
</evidence>
<dbReference type="InterPro" id="IPR037525">
    <property type="entry name" value="Velvet_dom"/>
</dbReference>
<proteinExistence type="predicted"/>
<evidence type="ECO:0000256" key="5">
    <source>
        <dbReference type="ARBA" id="ARBA00023242"/>
    </source>
</evidence>
<evidence type="ECO:0000256" key="4">
    <source>
        <dbReference type="ARBA" id="ARBA00023163"/>
    </source>
</evidence>
<organism evidence="8">
    <name type="scientific">Wickerhamomyces anomalus</name>
    <name type="common">Yeast</name>
    <name type="synonym">Hansenula anomala</name>
    <dbReference type="NCBI Taxonomy" id="4927"/>
    <lineage>
        <taxon>Eukaryota</taxon>
        <taxon>Fungi</taxon>
        <taxon>Dikarya</taxon>
        <taxon>Ascomycota</taxon>
        <taxon>Saccharomycotina</taxon>
        <taxon>Saccharomycetes</taxon>
        <taxon>Phaffomycetales</taxon>
        <taxon>Wickerhamomycetaceae</taxon>
        <taxon>Wickerhamomyces</taxon>
    </lineage>
</organism>
<feature type="compositionally biased region" description="Polar residues" evidence="6">
    <location>
        <begin position="1"/>
        <end position="10"/>
    </location>
</feature>
<dbReference type="Gene3D" id="2.60.40.3960">
    <property type="entry name" value="Velvet domain"/>
    <property type="match status" value="1"/>
</dbReference>